<organism evidence="6 7">
    <name type="scientific">Halodesulfovibrio spirochaetisodalis</name>
    <dbReference type="NCBI Taxonomy" id="1560234"/>
    <lineage>
        <taxon>Bacteria</taxon>
        <taxon>Pseudomonadati</taxon>
        <taxon>Thermodesulfobacteriota</taxon>
        <taxon>Desulfovibrionia</taxon>
        <taxon>Desulfovibrionales</taxon>
        <taxon>Desulfovibrionaceae</taxon>
        <taxon>Halodesulfovibrio</taxon>
    </lineage>
</organism>
<dbReference type="PATRIC" id="fig|1560234.3.peg.533"/>
<dbReference type="PANTHER" id="PTHR36307:SF1">
    <property type="entry name" value="FLAGELLA BASAL BODY P-RING FORMATION PROTEIN FLGA"/>
    <property type="match status" value="1"/>
</dbReference>
<feature type="signal peptide" evidence="4">
    <location>
        <begin position="1"/>
        <end position="32"/>
    </location>
</feature>
<evidence type="ECO:0000256" key="2">
    <source>
        <dbReference type="ARBA" id="ARBA00022729"/>
    </source>
</evidence>
<dbReference type="PANTHER" id="PTHR36307">
    <property type="entry name" value="FLAGELLA BASAL BODY P-RING FORMATION PROTEIN FLGA"/>
    <property type="match status" value="1"/>
</dbReference>
<comment type="caution">
    <text evidence="6">The sequence shown here is derived from an EMBL/GenBank/DDBJ whole genome shotgun (WGS) entry which is preliminary data.</text>
</comment>
<keyword evidence="7" id="KW-1185">Reference proteome</keyword>
<dbReference type="EMBL" id="JXMS01000012">
    <property type="protein sequence ID" value="OBQ51875.1"/>
    <property type="molecule type" value="Genomic_DNA"/>
</dbReference>
<reference evidence="6 7" key="1">
    <citation type="submission" date="2015-01" db="EMBL/GenBank/DDBJ databases">
        <title>Desulfovibrio sp. JC271 draft genome sequence.</title>
        <authorList>
            <person name="Shivani Y."/>
            <person name="Subhash Y."/>
            <person name="Sasikala C."/>
            <person name="Ramana C.V."/>
        </authorList>
    </citation>
    <scope>NUCLEOTIDE SEQUENCE [LARGE SCALE GENOMIC DNA]</scope>
    <source>
        <strain evidence="6 7">JC271</strain>
    </source>
</reference>
<evidence type="ECO:0000259" key="5">
    <source>
        <dbReference type="SMART" id="SM00858"/>
    </source>
</evidence>
<dbReference type="OrthoDB" id="5447076at2"/>
<dbReference type="NCBIfam" id="TIGR03170">
    <property type="entry name" value="flgA_cterm"/>
    <property type="match status" value="1"/>
</dbReference>
<gene>
    <name evidence="6" type="ORF">SP90_08550</name>
</gene>
<dbReference type="InterPro" id="IPR017585">
    <property type="entry name" value="SAF_FlgA"/>
</dbReference>
<accession>A0A1B7XD13</accession>
<dbReference type="GO" id="GO:0042597">
    <property type="term" value="C:periplasmic space"/>
    <property type="evidence" value="ECO:0007669"/>
    <property type="project" value="UniProtKB-SubCell"/>
</dbReference>
<dbReference type="GO" id="GO:0044780">
    <property type="term" value="P:bacterial-type flagellum assembly"/>
    <property type="evidence" value="ECO:0007669"/>
    <property type="project" value="InterPro"/>
</dbReference>
<evidence type="ECO:0000256" key="3">
    <source>
        <dbReference type="ARBA" id="ARBA00022764"/>
    </source>
</evidence>
<feature type="chain" id="PRO_5008600522" description="SAF domain-containing protein" evidence="4">
    <location>
        <begin position="33"/>
        <end position="334"/>
    </location>
</feature>
<dbReference type="InterPro" id="IPR013974">
    <property type="entry name" value="SAF"/>
</dbReference>
<keyword evidence="3" id="KW-0574">Periplasm</keyword>
<dbReference type="Pfam" id="PF13144">
    <property type="entry name" value="ChapFlgA"/>
    <property type="match status" value="1"/>
</dbReference>
<dbReference type="Proteomes" id="UP000091979">
    <property type="component" value="Unassembled WGS sequence"/>
</dbReference>
<evidence type="ECO:0000256" key="4">
    <source>
        <dbReference type="SAM" id="SignalP"/>
    </source>
</evidence>
<dbReference type="InterPro" id="IPR039246">
    <property type="entry name" value="Flagellar_FlgA"/>
</dbReference>
<evidence type="ECO:0000313" key="6">
    <source>
        <dbReference type="EMBL" id="OBQ51875.1"/>
    </source>
</evidence>
<evidence type="ECO:0000313" key="7">
    <source>
        <dbReference type="Proteomes" id="UP000091979"/>
    </source>
</evidence>
<sequence length="334" mass="37017">MRMRNIIVISMQRITLCCMAVWMLAMATTAVAAEADWHFTVFPAAIVKGDTVLLGEIAQPSGDISEESWQNLAKKKLWPAPNRVGRPMAITRPKLRNALQRYLGKMASKAVLPGSIALQRGGKVVQKNTLSQMVSRSITNATQQLDGEAVLRDMTIPNFIFLRDAKNRLDIEPLRTVDAGRIAIRFMELDPNGKVVRRVNGGAFLDLWVTVPCAAAPLNRNDILTPEQITYQRKNLAYLRGDAWDGRGGPYRVTRTLGAGTPIFEQDLEIVPVVTKGSRVALIYKGKAIRLSVVALAMEDGRTGEVIPVRNLQSKRTVYATVLNDSTLVIERKR</sequence>
<dbReference type="Gene3D" id="2.30.30.760">
    <property type="match status" value="1"/>
</dbReference>
<protein>
    <recommendedName>
        <fullName evidence="5">SAF domain-containing protein</fullName>
    </recommendedName>
</protein>
<dbReference type="STRING" id="1560234.SP90_08550"/>
<evidence type="ECO:0000256" key="1">
    <source>
        <dbReference type="ARBA" id="ARBA00004418"/>
    </source>
</evidence>
<dbReference type="CDD" id="cd11614">
    <property type="entry name" value="SAF_CpaB_FlgA_like"/>
    <property type="match status" value="1"/>
</dbReference>
<name>A0A1B7XD13_9BACT</name>
<dbReference type="AlphaFoldDB" id="A0A1B7XD13"/>
<comment type="subcellular location">
    <subcellularLocation>
        <location evidence="1">Periplasm</location>
    </subcellularLocation>
</comment>
<feature type="domain" description="SAF" evidence="5">
    <location>
        <begin position="209"/>
        <end position="269"/>
    </location>
</feature>
<proteinExistence type="predicted"/>
<dbReference type="SMART" id="SM00858">
    <property type="entry name" value="SAF"/>
    <property type="match status" value="1"/>
</dbReference>
<keyword evidence="2 4" id="KW-0732">Signal</keyword>